<name>A0ABT1PR73_9ACTN</name>
<gene>
    <name evidence="1" type="ORF">NGB36_06040</name>
</gene>
<keyword evidence="2" id="KW-1185">Reference proteome</keyword>
<evidence type="ECO:0000313" key="2">
    <source>
        <dbReference type="Proteomes" id="UP001057702"/>
    </source>
</evidence>
<proteinExistence type="predicted"/>
<accession>A0ABT1PR73</accession>
<dbReference type="RefSeq" id="WP_255919048.1">
    <property type="nucleotide sequence ID" value="NZ_JANFNG010000003.1"/>
</dbReference>
<sequence>MSDAWSWSYDPDREQVVAGLPDSITSVVEHTARQLAELGRDACEVGTGHRLRVVDIDGGAMLWFLPLENSN</sequence>
<reference evidence="1" key="1">
    <citation type="submission" date="2022-06" db="EMBL/GenBank/DDBJ databases">
        <title>Draft genome sequence of Streptomyces sp. RB6PN25 isolated from peat swamp forest in Thailand.</title>
        <authorList>
            <person name="Duangmal K."/>
            <person name="Klaysubun C."/>
        </authorList>
    </citation>
    <scope>NUCLEOTIDE SEQUENCE</scope>
    <source>
        <strain evidence="1">RB6PN25</strain>
    </source>
</reference>
<evidence type="ECO:0008006" key="3">
    <source>
        <dbReference type="Google" id="ProtNLM"/>
    </source>
</evidence>
<dbReference type="EMBL" id="JANFNG010000003">
    <property type="protein sequence ID" value="MCQ4080164.1"/>
    <property type="molecule type" value="Genomic_DNA"/>
</dbReference>
<organism evidence="1 2">
    <name type="scientific">Streptomyces humicola</name>
    <dbReference type="NCBI Taxonomy" id="2953240"/>
    <lineage>
        <taxon>Bacteria</taxon>
        <taxon>Bacillati</taxon>
        <taxon>Actinomycetota</taxon>
        <taxon>Actinomycetes</taxon>
        <taxon>Kitasatosporales</taxon>
        <taxon>Streptomycetaceae</taxon>
        <taxon>Streptomyces</taxon>
    </lineage>
</organism>
<evidence type="ECO:0000313" key="1">
    <source>
        <dbReference type="EMBL" id="MCQ4080164.1"/>
    </source>
</evidence>
<protein>
    <recommendedName>
        <fullName evidence="3">Glyoxalase-like domain-containing protein</fullName>
    </recommendedName>
</protein>
<comment type="caution">
    <text evidence="1">The sequence shown here is derived from an EMBL/GenBank/DDBJ whole genome shotgun (WGS) entry which is preliminary data.</text>
</comment>
<dbReference type="Proteomes" id="UP001057702">
    <property type="component" value="Unassembled WGS sequence"/>
</dbReference>